<accession>A0ABV1ITU2</accession>
<evidence type="ECO:0000256" key="3">
    <source>
        <dbReference type="ARBA" id="ARBA00022806"/>
    </source>
</evidence>
<dbReference type="PANTHER" id="PTHR35372:SF2">
    <property type="entry name" value="SF3 HELICASE DOMAIN-CONTAINING PROTEIN"/>
    <property type="match status" value="1"/>
</dbReference>
<feature type="domain" description="SF3 helicase" evidence="5">
    <location>
        <begin position="481"/>
        <end position="644"/>
    </location>
</feature>
<keyword evidence="3" id="KW-0347">Helicase</keyword>
<evidence type="ECO:0000256" key="1">
    <source>
        <dbReference type="ARBA" id="ARBA00022741"/>
    </source>
</evidence>
<reference evidence="6 7" key="1">
    <citation type="submission" date="2024-04" db="EMBL/GenBank/DDBJ databases">
        <title>Human intestinal bacterial collection.</title>
        <authorList>
            <person name="Pauvert C."/>
            <person name="Hitch T.C.A."/>
            <person name="Clavel T."/>
        </authorList>
    </citation>
    <scope>NUCLEOTIDE SEQUENCE [LARGE SCALE GENOMIC DNA]</scope>
    <source>
        <strain evidence="6 7">CLA-AA-H249</strain>
    </source>
</reference>
<keyword evidence="7" id="KW-1185">Reference proteome</keyword>
<keyword evidence="1" id="KW-0547">Nucleotide-binding</keyword>
<evidence type="ECO:0000313" key="6">
    <source>
        <dbReference type="EMBL" id="MEQ2710640.1"/>
    </source>
</evidence>
<evidence type="ECO:0000256" key="4">
    <source>
        <dbReference type="ARBA" id="ARBA00022840"/>
    </source>
</evidence>
<evidence type="ECO:0000313" key="7">
    <source>
        <dbReference type="Proteomes" id="UP001482154"/>
    </source>
</evidence>
<dbReference type="InterPro" id="IPR014818">
    <property type="entry name" value="Phage/plasmid_primase_P4_C"/>
</dbReference>
<dbReference type="InterPro" id="IPR006500">
    <property type="entry name" value="Helicase_put_C_phage/plasmid"/>
</dbReference>
<evidence type="ECO:0000256" key="2">
    <source>
        <dbReference type="ARBA" id="ARBA00022801"/>
    </source>
</evidence>
<dbReference type="Pfam" id="PF08706">
    <property type="entry name" value="D5_N"/>
    <property type="match status" value="1"/>
</dbReference>
<dbReference type="InterPro" id="IPR051620">
    <property type="entry name" value="ORF904-like_C"/>
</dbReference>
<dbReference type="Pfam" id="PF03288">
    <property type="entry name" value="Pox_D5"/>
    <property type="match status" value="1"/>
</dbReference>
<dbReference type="SMART" id="SM00885">
    <property type="entry name" value="D5_N"/>
    <property type="match status" value="1"/>
</dbReference>
<dbReference type="EMBL" id="JBBNIN010000006">
    <property type="protein sequence ID" value="MEQ2710640.1"/>
    <property type="molecule type" value="Genomic_DNA"/>
</dbReference>
<dbReference type="PANTHER" id="PTHR35372">
    <property type="entry name" value="ATP BINDING PROTEIN-RELATED"/>
    <property type="match status" value="1"/>
</dbReference>
<dbReference type="InterPro" id="IPR014015">
    <property type="entry name" value="Helicase_SF3_DNA-vir"/>
</dbReference>
<dbReference type="NCBIfam" id="TIGR01613">
    <property type="entry name" value="primase_Cterm"/>
    <property type="match status" value="1"/>
</dbReference>
<dbReference type="Proteomes" id="UP001482154">
    <property type="component" value="Unassembled WGS sequence"/>
</dbReference>
<gene>
    <name evidence="6" type="ORF">AAAU51_05565</name>
</gene>
<protein>
    <submittedName>
        <fullName evidence="6">Phage/plasmid primase, P4 family</fullName>
    </submittedName>
</protein>
<dbReference type="InterPro" id="IPR027417">
    <property type="entry name" value="P-loop_NTPase"/>
</dbReference>
<dbReference type="SUPFAM" id="SSF52540">
    <property type="entry name" value="P-loop containing nucleoside triphosphate hydrolases"/>
    <property type="match status" value="1"/>
</dbReference>
<keyword evidence="2" id="KW-0378">Hydrolase</keyword>
<keyword evidence="4" id="KW-0067">ATP-binding</keyword>
<dbReference type="InterPro" id="IPR054468">
    <property type="entry name" value="NrSPol-like_HBD"/>
</dbReference>
<dbReference type="PROSITE" id="PS51206">
    <property type="entry name" value="SF3_HELICASE_1"/>
    <property type="match status" value="1"/>
</dbReference>
<dbReference type="Gene3D" id="3.40.50.300">
    <property type="entry name" value="P-loop containing nucleotide triphosphate hydrolases"/>
    <property type="match status" value="1"/>
</dbReference>
<sequence length="770" mass="87540">MVKAENIPPYLKANAKWCNWRYENRDSGITKVPYNPMTNAHASVKIPSTFTNFDSVINALNSYDGIGIRVDGKLAAIDLDHCIEDGKLSSLAEYIASHFGNTYIEISPSGTGLRIILFVADGYVYDKDTYHIKKGDIEVYVAGATNRFVTITGDVYLKNEIAENTDGLQWLIDTYMKRKVPAVNDLNFENRPSLLSDESVIAKATVSKQRNKFQNLWNGDISDYPSQSEADLGLVSILAFYCNGNKEQIARMFRKSALFRSKWDERHGSKTYGEITIDKALSGMKNFYSPIVPAPASEDFDDEMNRLIALNPEDITKYLWTDIGAGMLFADFYENCLRYVPERKSWFYYENGIWKQDVGGLKAMKLCMNLANLLHMYALKITDEHKRKSYMDYSKRWQSHGCRVNILKDAQVYHPISVSEFDSDPYIFNCKNGTLRVDTFECLEHKSSDKLTKISNVIYDPNAKSHRWDKFISEIMSGDKEKAKFLQKLLGYGLTGDTRHECMTILYGASTRNGKGTLCESVLKVLGSYGCTARPETLAQKNNANSSQPTEDIARLAGVRFVNISEPGKGLVLNAAQVKSMTGNDTINARFLHENSFDFQPLFKLYINTNYLPAVNDMTIFTSGRVIIIPFERHFDESEQDKSLKLEFSKPEVQSAILNWLLEGYALLQKEGLILPQSVKDATARYQHDSDKMILFMEDCMEQGDFEERTSSVYRRYKDWCAENGHYAESMKNFKQSLETVATVVRKRPKGGGEKTTMVTGYRLLSDFLE</sequence>
<dbReference type="InterPro" id="IPR004968">
    <property type="entry name" value="DNA_primase/NTPase_C"/>
</dbReference>
<organism evidence="6 7">
    <name type="scientific">Anaerostipes amylophilus</name>
    <dbReference type="NCBI Taxonomy" id="2981779"/>
    <lineage>
        <taxon>Bacteria</taxon>
        <taxon>Bacillati</taxon>
        <taxon>Bacillota</taxon>
        <taxon>Clostridia</taxon>
        <taxon>Lachnospirales</taxon>
        <taxon>Lachnospiraceae</taxon>
        <taxon>Anaerostipes</taxon>
    </lineage>
</organism>
<evidence type="ECO:0000259" key="5">
    <source>
        <dbReference type="PROSITE" id="PS51206"/>
    </source>
</evidence>
<comment type="caution">
    <text evidence="6">The sequence shown here is derived from an EMBL/GenBank/DDBJ whole genome shotgun (WGS) entry which is preliminary data.</text>
</comment>
<dbReference type="RefSeq" id="WP_349110612.1">
    <property type="nucleotide sequence ID" value="NZ_JBBNIN010000006.1"/>
</dbReference>
<dbReference type="Pfam" id="PF22763">
    <property type="entry name" value="NrS1-1_pol-like_HBD"/>
    <property type="match status" value="1"/>
</dbReference>
<name>A0ABV1ITU2_9FIRM</name>
<proteinExistence type="predicted"/>